<protein>
    <submittedName>
        <fullName evidence="2">Uncharacterized protein</fullName>
    </submittedName>
</protein>
<dbReference type="Proteomes" id="UP000004810">
    <property type="component" value="Unassembled WGS sequence"/>
</dbReference>
<comment type="caution">
    <text evidence="2">The sequence shown here is derived from an EMBL/GenBank/DDBJ whole genome shotgun (WGS) entry which is preliminary data.</text>
</comment>
<name>J9DNX0_WUCBA</name>
<dbReference type="EMBL" id="ADBV01018885">
    <property type="protein sequence ID" value="EJW71333.1"/>
    <property type="molecule type" value="Genomic_DNA"/>
</dbReference>
<evidence type="ECO:0000313" key="2">
    <source>
        <dbReference type="EMBL" id="EJW71333.1"/>
    </source>
</evidence>
<dbReference type="AlphaFoldDB" id="J9DNX0"/>
<accession>J9DNX0</accession>
<reference evidence="3" key="1">
    <citation type="submission" date="2012-08" db="EMBL/GenBank/DDBJ databases">
        <title>The Genome Sequence of Wuchereria bancrofti.</title>
        <authorList>
            <person name="Nutman T.B."/>
            <person name="Fink D.L."/>
            <person name="Russ C."/>
            <person name="Young S."/>
            <person name="Zeng Q."/>
            <person name="Koehrsen M."/>
            <person name="Alvarado L."/>
            <person name="Berlin A."/>
            <person name="Chapman S.B."/>
            <person name="Chen Z."/>
            <person name="Freedman E."/>
            <person name="Gellesch M."/>
            <person name="Goldberg J."/>
            <person name="Griggs A."/>
            <person name="Gujja S."/>
            <person name="Heilman E.R."/>
            <person name="Heiman D."/>
            <person name="Hepburn T."/>
            <person name="Howarth C."/>
            <person name="Jen D."/>
            <person name="Larson L."/>
            <person name="Lewis B."/>
            <person name="Mehta T."/>
            <person name="Park D."/>
            <person name="Pearson M."/>
            <person name="Roberts A."/>
            <person name="Saif S."/>
            <person name="Shea T."/>
            <person name="Shenoy N."/>
            <person name="Sisk P."/>
            <person name="Stolte C."/>
            <person name="Sykes S."/>
            <person name="Walk T."/>
            <person name="White J."/>
            <person name="Yandava C."/>
            <person name="Haas B."/>
            <person name="Henn M.R."/>
            <person name="Nusbaum C."/>
            <person name="Birren B."/>
        </authorList>
    </citation>
    <scope>NUCLEOTIDE SEQUENCE [LARGE SCALE GENOMIC DNA]</scope>
    <source>
        <strain evidence="3">NA</strain>
    </source>
</reference>
<sequence length="189" mass="20297">MEEDVRKLSSPHPSPIPPVDNLKYLSVSPPRSCASLTVRATARAANEISTRFVVCEITQFIVKDSRTSQYDVALPNRPRQYTVDAVATTSASSSSPELIPSVTTNTTSGGCSRKFLEAVPEVDAVNVFSVVAGNGTATSKEKTEVGRNITVGNIQSLMEEDVRKLSSPHPSPIPPVDNLKYLSVSPPRS</sequence>
<feature type="region of interest" description="Disordered" evidence="1">
    <location>
        <begin position="161"/>
        <end position="189"/>
    </location>
</feature>
<evidence type="ECO:0000313" key="3">
    <source>
        <dbReference type="Proteomes" id="UP000004810"/>
    </source>
</evidence>
<evidence type="ECO:0000256" key="1">
    <source>
        <dbReference type="SAM" id="MobiDB-lite"/>
    </source>
</evidence>
<proteinExistence type="predicted"/>
<feature type="region of interest" description="Disordered" evidence="1">
    <location>
        <begin position="1"/>
        <end position="21"/>
    </location>
</feature>
<organism evidence="2 3">
    <name type="scientific">Wuchereria bancrofti</name>
    <dbReference type="NCBI Taxonomy" id="6293"/>
    <lineage>
        <taxon>Eukaryota</taxon>
        <taxon>Metazoa</taxon>
        <taxon>Ecdysozoa</taxon>
        <taxon>Nematoda</taxon>
        <taxon>Chromadorea</taxon>
        <taxon>Rhabditida</taxon>
        <taxon>Spirurina</taxon>
        <taxon>Spiruromorpha</taxon>
        <taxon>Filarioidea</taxon>
        <taxon>Onchocercidae</taxon>
        <taxon>Wuchereria</taxon>
    </lineage>
</organism>
<gene>
    <name evidence="2" type="ORF">WUBG_17759</name>
</gene>